<dbReference type="SUPFAM" id="SSF50249">
    <property type="entry name" value="Nucleic acid-binding proteins"/>
    <property type="match status" value="1"/>
</dbReference>
<feature type="binding site" evidence="7">
    <location>
        <position position="227"/>
    </location>
    <ligand>
        <name>ATP</name>
        <dbReference type="ChEBI" id="CHEBI:30616"/>
    </ligand>
</feature>
<feature type="binding site" evidence="7">
    <location>
        <position position="477"/>
    </location>
    <ligand>
        <name>ATP</name>
        <dbReference type="ChEBI" id="CHEBI:30616"/>
    </ligand>
</feature>
<dbReference type="InterPro" id="IPR029351">
    <property type="entry name" value="GAD_dom"/>
</dbReference>
<dbReference type="GO" id="GO:0006422">
    <property type="term" value="P:aspartyl-tRNA aminoacylation"/>
    <property type="evidence" value="ECO:0007669"/>
    <property type="project" value="UniProtKB-UniRule"/>
</dbReference>
<dbReference type="HAMAP" id="MF_00044">
    <property type="entry name" value="Asp_tRNA_synth_type1"/>
    <property type="match status" value="1"/>
</dbReference>
<dbReference type="OrthoDB" id="9802326at2"/>
<dbReference type="EC" id="6.1.1.12" evidence="7"/>
<dbReference type="InterPro" id="IPR004365">
    <property type="entry name" value="NA-bd_OB_tRNA"/>
</dbReference>
<feature type="binding site" evidence="7">
    <location>
        <begin position="529"/>
        <end position="532"/>
    </location>
    <ligand>
        <name>ATP</name>
        <dbReference type="ChEBI" id="CHEBI:30616"/>
    </ligand>
</feature>
<dbReference type="NCBIfam" id="NF001750">
    <property type="entry name" value="PRK00476.1"/>
    <property type="match status" value="1"/>
</dbReference>
<dbReference type="NCBIfam" id="TIGR00459">
    <property type="entry name" value="aspS_bact"/>
    <property type="match status" value="1"/>
</dbReference>
<dbReference type="GO" id="GO:0004815">
    <property type="term" value="F:aspartate-tRNA ligase activity"/>
    <property type="evidence" value="ECO:0007669"/>
    <property type="project" value="UniProtKB-UniRule"/>
</dbReference>
<dbReference type="AlphaFoldDB" id="A0A062XZG5"/>
<keyword evidence="2 7" id="KW-0436">Ligase</keyword>
<evidence type="ECO:0000313" key="10">
    <source>
        <dbReference type="Proteomes" id="UP000027284"/>
    </source>
</evidence>
<proteinExistence type="inferred from homology"/>
<feature type="binding site" evidence="7">
    <location>
        <position position="443"/>
    </location>
    <ligand>
        <name>L-aspartate</name>
        <dbReference type="ChEBI" id="CHEBI:29991"/>
    </ligand>
</feature>
<evidence type="ECO:0000256" key="3">
    <source>
        <dbReference type="ARBA" id="ARBA00022741"/>
    </source>
</evidence>
<dbReference type="InterPro" id="IPR004524">
    <property type="entry name" value="Asp-tRNA-ligase_1"/>
</dbReference>
<dbReference type="STRING" id="1312852.EG19_07580"/>
<name>A0A062XZG5_9BACT</name>
<dbReference type="Gene3D" id="2.40.50.140">
    <property type="entry name" value="Nucleic acid-binding proteins"/>
    <property type="match status" value="1"/>
</dbReference>
<keyword evidence="7" id="KW-0963">Cytoplasm</keyword>
<evidence type="ECO:0000256" key="4">
    <source>
        <dbReference type="ARBA" id="ARBA00022840"/>
    </source>
</evidence>
<dbReference type="PANTHER" id="PTHR22594:SF5">
    <property type="entry name" value="ASPARTATE--TRNA LIGASE, MITOCHONDRIAL"/>
    <property type="match status" value="1"/>
</dbReference>
<dbReference type="InterPro" id="IPR002312">
    <property type="entry name" value="Asp/Asn-tRNA-synth_IIb"/>
</dbReference>
<feature type="binding site" evidence="7">
    <location>
        <position position="484"/>
    </location>
    <ligand>
        <name>L-aspartate</name>
        <dbReference type="ChEBI" id="CHEBI:29991"/>
    </ligand>
</feature>
<dbReference type="InterPro" id="IPR047090">
    <property type="entry name" value="AspRS_core"/>
</dbReference>
<dbReference type="InterPro" id="IPR006195">
    <property type="entry name" value="aa-tRNA-synth_II"/>
</dbReference>
<evidence type="ECO:0000313" key="9">
    <source>
        <dbReference type="EMBL" id="KDA54839.1"/>
    </source>
</evidence>
<dbReference type="RefSeq" id="WP_038046620.1">
    <property type="nucleotide sequence ID" value="NZ_JMFG01000003.1"/>
</dbReference>
<dbReference type="GO" id="GO:0005737">
    <property type="term" value="C:cytoplasm"/>
    <property type="evidence" value="ECO:0007669"/>
    <property type="project" value="UniProtKB-SubCell"/>
</dbReference>
<dbReference type="Gene3D" id="3.30.930.10">
    <property type="entry name" value="Bira Bifunctional Protein, Domain 2"/>
    <property type="match status" value="1"/>
</dbReference>
<dbReference type="InterPro" id="IPR047089">
    <property type="entry name" value="Asp-tRNA-ligase_1_N"/>
</dbReference>
<dbReference type="InterPro" id="IPR004364">
    <property type="entry name" value="Aa-tRNA-synt_II"/>
</dbReference>
<accession>A0A062XZG5</accession>
<protein>
    <recommendedName>
        <fullName evidence="7">Aspartate--tRNA ligase</fullName>
        <ecNumber evidence="7">6.1.1.12</ecNumber>
    </recommendedName>
    <alternativeName>
        <fullName evidence="7">Aspartyl-tRNA synthetase</fullName>
        <shortName evidence="7">AspRS</shortName>
    </alternativeName>
</protein>
<dbReference type="PANTHER" id="PTHR22594">
    <property type="entry name" value="ASPARTYL/LYSYL-TRNA SYNTHETASE"/>
    <property type="match status" value="1"/>
</dbReference>
<keyword evidence="5 7" id="KW-0648">Protein biosynthesis</keyword>
<dbReference type="InterPro" id="IPR004115">
    <property type="entry name" value="GAD-like_sf"/>
</dbReference>
<keyword evidence="4 7" id="KW-0067">ATP-binding</keyword>
<keyword evidence="3 7" id="KW-0547">Nucleotide-binding</keyword>
<dbReference type="PROSITE" id="PS50862">
    <property type="entry name" value="AA_TRNA_LIGASE_II"/>
    <property type="match status" value="1"/>
</dbReference>
<organism evidence="9 10">
    <name type="scientific">Thermoanaerobaculum aquaticum</name>
    <dbReference type="NCBI Taxonomy" id="1312852"/>
    <lineage>
        <taxon>Bacteria</taxon>
        <taxon>Pseudomonadati</taxon>
        <taxon>Acidobacteriota</taxon>
        <taxon>Thermoanaerobaculia</taxon>
        <taxon>Thermoanaerobaculales</taxon>
        <taxon>Thermoanaerobaculaceae</taxon>
        <taxon>Thermoanaerobaculum</taxon>
    </lineage>
</organism>
<comment type="subunit">
    <text evidence="7">Homodimer.</text>
</comment>
<keyword evidence="6 7" id="KW-0030">Aminoacyl-tRNA synthetase</keyword>
<evidence type="ECO:0000256" key="6">
    <source>
        <dbReference type="ARBA" id="ARBA00023146"/>
    </source>
</evidence>
<comment type="catalytic activity">
    <reaction evidence="7">
        <text>tRNA(Asp) + L-aspartate + ATP = L-aspartyl-tRNA(Asp) + AMP + diphosphate</text>
        <dbReference type="Rhea" id="RHEA:19649"/>
        <dbReference type="Rhea" id="RHEA-COMP:9660"/>
        <dbReference type="Rhea" id="RHEA-COMP:9678"/>
        <dbReference type="ChEBI" id="CHEBI:29991"/>
        <dbReference type="ChEBI" id="CHEBI:30616"/>
        <dbReference type="ChEBI" id="CHEBI:33019"/>
        <dbReference type="ChEBI" id="CHEBI:78442"/>
        <dbReference type="ChEBI" id="CHEBI:78516"/>
        <dbReference type="ChEBI" id="CHEBI:456215"/>
        <dbReference type="EC" id="6.1.1.12"/>
    </reaction>
</comment>
<sequence>MAEAWQRPFCGSLRPEHIGQQVELCGWVRRRRDLGGVVFVDLRDREGIAQVVFRDQLKSQAETLSPEDVVRVVGTVVARENPNPEIPTGLVEVVAEHLQILNRAETPPFVVEDRVKASEELRLRYRYLDLRRPEMMANLLLRHRITFEIRRYFHEMGFIEVETPILTRSTPEGARDFLVPSRLSPGKFYALPQSPQLFKQLLQVAGLGRYMQIARCFRDEDLRADRQPEFTQVDVEASFISEEDIFALIEGLFHRIFPLVGIEPPEHFARLSYAEAMESYGSDRPDLRFDLRLADFSGPSAECDFLPLREAAATGRVKGFVVPGGAAFSRKELDTLGEQAKELGLPGIVWMKKTADGVASPAKKALGDAGVLRFLQAAGCQDSDLLLIAGGPEKTVLTALGQLRLWCVRKLDLLPQNQFAFCWVTDFPLLEWDEETQRFYACHHPFTSPKPEDVELLETAPEKVRARAYDVVVNGLELGGGSIRIHDAELQRRVFACLGITPEQAQQKFGFLLEAFRYGAPPHGGIALGLDRLVMLMAGRESIRDVIAFPKTTAGNCLLTDAPNVVDEEQLTELHLQLKP</sequence>
<dbReference type="Pfam" id="PF02938">
    <property type="entry name" value="GAD"/>
    <property type="match status" value="1"/>
</dbReference>
<dbReference type="PRINTS" id="PR01042">
    <property type="entry name" value="TRNASYNTHASP"/>
</dbReference>
<dbReference type="Pfam" id="PF01336">
    <property type="entry name" value="tRNA_anti-codon"/>
    <property type="match status" value="1"/>
</dbReference>
<comment type="caution">
    <text evidence="9">The sequence shown here is derived from an EMBL/GenBank/DDBJ whole genome shotgun (WGS) entry which is preliminary data.</text>
</comment>
<evidence type="ECO:0000256" key="1">
    <source>
        <dbReference type="ARBA" id="ARBA00006303"/>
    </source>
</evidence>
<dbReference type="InterPro" id="IPR012340">
    <property type="entry name" value="NA-bd_OB-fold"/>
</dbReference>
<comment type="subcellular location">
    <subcellularLocation>
        <location evidence="7">Cytoplasm</location>
    </subcellularLocation>
</comment>
<evidence type="ECO:0000256" key="5">
    <source>
        <dbReference type="ARBA" id="ARBA00022917"/>
    </source>
</evidence>
<dbReference type="GO" id="GO:0003676">
    <property type="term" value="F:nucleic acid binding"/>
    <property type="evidence" value="ECO:0007669"/>
    <property type="project" value="InterPro"/>
</dbReference>
<comment type="similarity">
    <text evidence="1 7">Belongs to the class-II aminoacyl-tRNA synthetase family. Type 1 subfamily.</text>
</comment>
<evidence type="ECO:0000256" key="7">
    <source>
        <dbReference type="HAMAP-Rule" id="MF_00044"/>
    </source>
</evidence>
<comment type="function">
    <text evidence="7">Catalyzes the attachment of L-aspartate to tRNA(Asp) in a two-step reaction: L-aspartate is first activated by ATP to form Asp-AMP and then transferred to the acceptor end of tRNA(Asp).</text>
</comment>
<dbReference type="CDD" id="cd00777">
    <property type="entry name" value="AspRS_core"/>
    <property type="match status" value="1"/>
</dbReference>
<dbReference type="CDD" id="cd04317">
    <property type="entry name" value="EcAspRS_like_N"/>
    <property type="match status" value="1"/>
</dbReference>
<gene>
    <name evidence="7" type="primary">aspS</name>
    <name evidence="9" type="ORF">EG19_07580</name>
</gene>
<dbReference type="Gene3D" id="3.30.1360.30">
    <property type="entry name" value="GAD-like domain"/>
    <property type="match status" value="1"/>
</dbReference>
<dbReference type="SUPFAM" id="SSF55261">
    <property type="entry name" value="GAD domain-like"/>
    <property type="match status" value="1"/>
</dbReference>
<feature type="domain" description="Aminoacyl-transfer RNA synthetases class-II family profile" evidence="8">
    <location>
        <begin position="141"/>
        <end position="550"/>
    </location>
</feature>
<feature type="region of interest" description="Aspartate" evidence="7">
    <location>
        <begin position="196"/>
        <end position="199"/>
    </location>
</feature>
<dbReference type="InterPro" id="IPR045864">
    <property type="entry name" value="aa-tRNA-synth_II/BPL/LPL"/>
</dbReference>
<evidence type="ECO:0000256" key="2">
    <source>
        <dbReference type="ARBA" id="ARBA00022598"/>
    </source>
</evidence>
<dbReference type="GO" id="GO:0005524">
    <property type="term" value="F:ATP binding"/>
    <property type="evidence" value="ECO:0007669"/>
    <property type="project" value="UniProtKB-UniRule"/>
</dbReference>
<dbReference type="Proteomes" id="UP000027284">
    <property type="component" value="Unassembled WGS sequence"/>
</dbReference>
<feature type="binding site" evidence="7">
    <location>
        <position position="172"/>
    </location>
    <ligand>
        <name>L-aspartate</name>
        <dbReference type="ChEBI" id="CHEBI:29991"/>
    </ligand>
</feature>
<keyword evidence="10" id="KW-1185">Reference proteome</keyword>
<dbReference type="SUPFAM" id="SSF55681">
    <property type="entry name" value="Class II aaRS and biotin synthetases"/>
    <property type="match status" value="1"/>
</dbReference>
<dbReference type="EMBL" id="JMFG01000003">
    <property type="protein sequence ID" value="KDA54839.1"/>
    <property type="molecule type" value="Genomic_DNA"/>
</dbReference>
<dbReference type="Pfam" id="PF00152">
    <property type="entry name" value="tRNA-synt_2"/>
    <property type="match status" value="1"/>
</dbReference>
<comment type="caution">
    <text evidence="7">Lacks conserved residue(s) required for the propagation of feature annotation.</text>
</comment>
<evidence type="ECO:0000259" key="8">
    <source>
        <dbReference type="PROSITE" id="PS50862"/>
    </source>
</evidence>
<feature type="binding site" evidence="7">
    <location>
        <begin position="218"/>
        <end position="220"/>
    </location>
    <ligand>
        <name>ATP</name>
        <dbReference type="ChEBI" id="CHEBI:30616"/>
    </ligand>
</feature>
<reference evidence="9 10" key="1">
    <citation type="submission" date="2014-04" db="EMBL/GenBank/DDBJ databases">
        <title>The Genome Sequence of Thermoanaerobaculum aquaticum MP-01, The First Cultivated Group 23 Acidobacterium.</title>
        <authorList>
            <person name="Stamps B.W."/>
            <person name="Losey N.A."/>
            <person name="Lawson P.A."/>
            <person name="Stevenson B.S."/>
        </authorList>
    </citation>
    <scope>NUCLEOTIDE SEQUENCE [LARGE SCALE GENOMIC DNA]</scope>
    <source>
        <strain evidence="9 10">MP-01</strain>
    </source>
</reference>
<feature type="binding site" evidence="7">
    <location>
        <position position="218"/>
    </location>
    <ligand>
        <name>L-aspartate</name>
        <dbReference type="ChEBI" id="CHEBI:29991"/>
    </ligand>
</feature>